<comment type="subcellular location">
    <subcellularLocation>
        <location evidence="4">Cytoplasm</location>
    </subcellularLocation>
</comment>
<dbReference type="HAMAP" id="MF_00075">
    <property type="entry name" value="IF_1"/>
    <property type="match status" value="1"/>
</dbReference>
<evidence type="ECO:0000259" key="6">
    <source>
        <dbReference type="PROSITE" id="PS50832"/>
    </source>
</evidence>
<dbReference type="GO" id="GO:0005829">
    <property type="term" value="C:cytosol"/>
    <property type="evidence" value="ECO:0007669"/>
    <property type="project" value="TreeGrafter"/>
</dbReference>
<comment type="function">
    <text evidence="4">One of the essential components for the initiation of protein synthesis. Stabilizes the binding of IF-2 and IF-3 on the 30S subunit to which N-formylmethionyl-tRNA(fMet) subsequently binds. Helps modulate mRNA selection, yielding the 30S pre-initiation complex (PIC). Upon addition of the 50S ribosomal subunit IF-1, IF-2 and IF-3 are released leaving the mature 70S translation initiation complex.</text>
</comment>
<dbReference type="Pfam" id="PF01176">
    <property type="entry name" value="eIF-1a"/>
    <property type="match status" value="1"/>
</dbReference>
<dbReference type="Proteomes" id="UP000177040">
    <property type="component" value="Unassembled WGS sequence"/>
</dbReference>
<organism evidence="7 8">
    <name type="scientific">Candidatus Magasanikbacteria bacterium RIFCSPLOWO2_01_FULL_40_15</name>
    <dbReference type="NCBI Taxonomy" id="1798686"/>
    <lineage>
        <taxon>Bacteria</taxon>
        <taxon>Candidatus Magasanikiibacteriota</taxon>
    </lineage>
</organism>
<dbReference type="InterPro" id="IPR006196">
    <property type="entry name" value="RNA-binding_domain_S1_IF1"/>
</dbReference>
<keyword evidence="4" id="KW-0694">RNA-binding</keyword>
<gene>
    <name evidence="4" type="primary">infA</name>
    <name evidence="7" type="ORF">A2983_01220</name>
</gene>
<comment type="caution">
    <text evidence="7">The sequence shown here is derived from an EMBL/GenBank/DDBJ whole genome shotgun (WGS) entry which is preliminary data.</text>
</comment>
<dbReference type="GO" id="GO:0003743">
    <property type="term" value="F:translation initiation factor activity"/>
    <property type="evidence" value="ECO:0007669"/>
    <property type="project" value="UniProtKB-UniRule"/>
</dbReference>
<evidence type="ECO:0000313" key="7">
    <source>
        <dbReference type="EMBL" id="OGH77947.1"/>
    </source>
</evidence>
<keyword evidence="2 4" id="KW-0396">Initiation factor</keyword>
<protein>
    <recommendedName>
        <fullName evidence="4 5">Translation initiation factor IF-1</fullName>
    </recommendedName>
</protein>
<dbReference type="GO" id="GO:0019843">
    <property type="term" value="F:rRNA binding"/>
    <property type="evidence" value="ECO:0007669"/>
    <property type="project" value="UniProtKB-UniRule"/>
</dbReference>
<name>A0A1F6N213_9BACT</name>
<feature type="domain" description="S1-like" evidence="6">
    <location>
        <begin position="1"/>
        <end position="71"/>
    </location>
</feature>
<dbReference type="SUPFAM" id="SSF50249">
    <property type="entry name" value="Nucleic acid-binding proteins"/>
    <property type="match status" value="1"/>
</dbReference>
<sequence>MAKTDILEVRGRIDEVLPGAKFRVILENDHEVIAHLSGKMRVYNIRLGVGDDVKVEMTPYDLTKGRITFRF</sequence>
<keyword evidence="3 4" id="KW-0648">Protein biosynthesis</keyword>
<proteinExistence type="inferred from homology"/>
<dbReference type="PANTHER" id="PTHR33370">
    <property type="entry name" value="TRANSLATION INITIATION FACTOR IF-1, CHLOROPLASTIC"/>
    <property type="match status" value="1"/>
</dbReference>
<dbReference type="EMBL" id="MFQH01000020">
    <property type="protein sequence ID" value="OGH77947.1"/>
    <property type="molecule type" value="Genomic_DNA"/>
</dbReference>
<dbReference type="AlphaFoldDB" id="A0A1F6N213"/>
<dbReference type="CDD" id="cd04451">
    <property type="entry name" value="S1_IF1"/>
    <property type="match status" value="1"/>
</dbReference>
<dbReference type="GO" id="GO:0043022">
    <property type="term" value="F:ribosome binding"/>
    <property type="evidence" value="ECO:0007669"/>
    <property type="project" value="UniProtKB-UniRule"/>
</dbReference>
<evidence type="ECO:0000256" key="1">
    <source>
        <dbReference type="ARBA" id="ARBA00010939"/>
    </source>
</evidence>
<evidence type="ECO:0000256" key="2">
    <source>
        <dbReference type="ARBA" id="ARBA00022540"/>
    </source>
</evidence>
<evidence type="ECO:0000313" key="8">
    <source>
        <dbReference type="Proteomes" id="UP000177040"/>
    </source>
</evidence>
<evidence type="ECO:0000256" key="3">
    <source>
        <dbReference type="ARBA" id="ARBA00022917"/>
    </source>
</evidence>
<dbReference type="PANTHER" id="PTHR33370:SF1">
    <property type="entry name" value="TRANSLATION INITIATION FACTOR IF-1, CHLOROPLASTIC"/>
    <property type="match status" value="1"/>
</dbReference>
<dbReference type="Gene3D" id="2.40.50.140">
    <property type="entry name" value="Nucleic acid-binding proteins"/>
    <property type="match status" value="1"/>
</dbReference>
<dbReference type="InterPro" id="IPR012340">
    <property type="entry name" value="NA-bd_OB-fold"/>
</dbReference>
<dbReference type="NCBIfam" id="TIGR00008">
    <property type="entry name" value="infA"/>
    <property type="match status" value="1"/>
</dbReference>
<dbReference type="FunFam" id="2.40.50.140:FF:000002">
    <property type="entry name" value="Translation initiation factor IF-1"/>
    <property type="match status" value="1"/>
</dbReference>
<dbReference type="InterPro" id="IPR004368">
    <property type="entry name" value="TIF_IF1"/>
</dbReference>
<comment type="similarity">
    <text evidence="1 4">Belongs to the IF-1 family.</text>
</comment>
<evidence type="ECO:0000256" key="4">
    <source>
        <dbReference type="HAMAP-Rule" id="MF_00075"/>
    </source>
</evidence>
<comment type="subunit">
    <text evidence="4">Component of the 30S ribosomal translation pre-initiation complex which assembles on the 30S ribosome in the order IF-2 and IF-3, IF-1 and N-formylmethionyl-tRNA(fMet); mRNA recruitment can occur at any time during PIC assembly.</text>
</comment>
<keyword evidence="4" id="KW-0963">Cytoplasm</keyword>
<keyword evidence="4" id="KW-0699">rRNA-binding</keyword>
<dbReference type="PROSITE" id="PS50832">
    <property type="entry name" value="S1_IF1_TYPE"/>
    <property type="match status" value="1"/>
</dbReference>
<accession>A0A1F6N213</accession>
<reference evidence="7 8" key="1">
    <citation type="journal article" date="2016" name="Nat. Commun.">
        <title>Thousands of microbial genomes shed light on interconnected biogeochemical processes in an aquifer system.</title>
        <authorList>
            <person name="Anantharaman K."/>
            <person name="Brown C.T."/>
            <person name="Hug L.A."/>
            <person name="Sharon I."/>
            <person name="Castelle C.J."/>
            <person name="Probst A.J."/>
            <person name="Thomas B.C."/>
            <person name="Singh A."/>
            <person name="Wilkins M.J."/>
            <person name="Karaoz U."/>
            <person name="Brodie E.L."/>
            <person name="Williams K.H."/>
            <person name="Hubbard S.S."/>
            <person name="Banfield J.F."/>
        </authorList>
    </citation>
    <scope>NUCLEOTIDE SEQUENCE [LARGE SCALE GENOMIC DNA]</scope>
</reference>
<evidence type="ECO:0000256" key="5">
    <source>
        <dbReference type="NCBIfam" id="TIGR00008"/>
    </source>
</evidence>